<evidence type="ECO:0000313" key="4">
    <source>
        <dbReference type="Proteomes" id="UP000285883"/>
    </source>
</evidence>
<name>A0A3R7J639_9STRA</name>
<accession>A0A3R7J639</accession>
<dbReference type="AlphaFoldDB" id="A0A3R7J639"/>
<evidence type="ECO:0000313" key="3">
    <source>
        <dbReference type="Proteomes" id="UP000285624"/>
    </source>
</evidence>
<organism evidence="1 4">
    <name type="scientific">Phytophthora kernoviae</name>
    <dbReference type="NCBI Taxonomy" id="325452"/>
    <lineage>
        <taxon>Eukaryota</taxon>
        <taxon>Sar</taxon>
        <taxon>Stramenopiles</taxon>
        <taxon>Oomycota</taxon>
        <taxon>Peronosporomycetes</taxon>
        <taxon>Peronosporales</taxon>
        <taxon>Peronosporaceae</taxon>
        <taxon>Phytophthora</taxon>
    </lineage>
</organism>
<comment type="caution">
    <text evidence="1">The sequence shown here is derived from an EMBL/GenBank/DDBJ whole genome shotgun (WGS) entry which is preliminary data.</text>
</comment>
<dbReference type="Proteomes" id="UP000285883">
    <property type="component" value="Unassembled WGS sequence"/>
</dbReference>
<dbReference type="EMBL" id="MAYM02001079">
    <property type="protein sequence ID" value="RLN26878.1"/>
    <property type="molecule type" value="Genomic_DNA"/>
</dbReference>
<protein>
    <submittedName>
        <fullName evidence="1">Uncharacterized protein</fullName>
    </submittedName>
</protein>
<reference evidence="3 4" key="1">
    <citation type="submission" date="2018-07" db="EMBL/GenBank/DDBJ databases">
        <title>Genome sequencing of oomycete isolates from Chile give support for New Zealand origin for Phytophthora kernoviae and make available the first Nothophytophthora sp. genome.</title>
        <authorList>
            <person name="Studholme D.J."/>
            <person name="Sanfuentes E."/>
            <person name="Panda P."/>
            <person name="Hill R."/>
            <person name="Sambles C."/>
            <person name="Grant M."/>
            <person name="Williams N.M."/>
            <person name="Mcdougal R.L."/>
        </authorList>
    </citation>
    <scope>NUCLEOTIDE SEQUENCE [LARGE SCALE GENOMIC DNA]</scope>
    <source>
        <strain evidence="1">Chile2</strain>
        <strain evidence="2">Chile4</strain>
    </source>
</reference>
<keyword evidence="3" id="KW-1185">Reference proteome</keyword>
<dbReference type="EMBL" id="MBDN02000003">
    <property type="protein sequence ID" value="RLN85926.1"/>
    <property type="molecule type" value="Genomic_DNA"/>
</dbReference>
<sequence length="124" mass="13828">MEDLQIKCLKNVVLEVTRDDGEIDRSTLQTDLVLRKEVGNARLVSGDSVLWVGKGVLFHKDAAIDSTPTRTVRLENNKRRFIFTVALDTNGKQFYSELKDQVDGKAGIEMTRLETGLTGALMVC</sequence>
<dbReference type="Proteomes" id="UP000285624">
    <property type="component" value="Unassembled WGS sequence"/>
</dbReference>
<evidence type="ECO:0000313" key="2">
    <source>
        <dbReference type="EMBL" id="RLN85926.1"/>
    </source>
</evidence>
<evidence type="ECO:0000313" key="1">
    <source>
        <dbReference type="EMBL" id="RLN26878.1"/>
    </source>
</evidence>
<gene>
    <name evidence="1" type="ORF">BBI17_000084</name>
    <name evidence="2" type="ORF">BBO99_00000084</name>
</gene>
<proteinExistence type="predicted"/>